<proteinExistence type="predicted"/>
<gene>
    <name evidence="2" type="ORF">ORI27_16130</name>
</gene>
<evidence type="ECO:0000256" key="1">
    <source>
        <dbReference type="SAM" id="MobiDB-lite"/>
    </source>
</evidence>
<comment type="caution">
    <text evidence="2">The sequence shown here is derived from an EMBL/GenBank/DDBJ whole genome shotgun (WGS) entry which is preliminary data.</text>
</comment>
<sequence>MTRAPSSTTVALRNQLLDNLRDAEQPLTTQQVAGRITAIAVYPQLCVLHHLVHTARAHHRNANSTAQAAAQRQLNQHLAKADSRGAYWHYPDAGADHAPNALLDAVQDA</sequence>
<evidence type="ECO:0000313" key="2">
    <source>
        <dbReference type="EMBL" id="MCX2938237.1"/>
    </source>
</evidence>
<dbReference type="RefSeq" id="WP_265997823.1">
    <property type="nucleotide sequence ID" value="NZ_JAPJDN010000012.1"/>
</dbReference>
<reference evidence="2 3" key="1">
    <citation type="submission" date="2022-11" db="EMBL/GenBank/DDBJ databases">
        <title>Mycobacterium sp. nov.</title>
        <authorList>
            <person name="Papic B."/>
            <person name="Spicic S."/>
            <person name="Duvnjak S."/>
        </authorList>
    </citation>
    <scope>NUCLEOTIDE SEQUENCE [LARGE SCALE GENOMIC DNA]</scope>
    <source>
        <strain evidence="2 3">CVI_P4</strain>
    </source>
</reference>
<feature type="compositionally biased region" description="Polar residues" evidence="1">
    <location>
        <begin position="62"/>
        <end position="76"/>
    </location>
</feature>
<dbReference type="EMBL" id="JAPJDO010000012">
    <property type="protein sequence ID" value="MCX2938237.1"/>
    <property type="molecule type" value="Genomic_DNA"/>
</dbReference>
<accession>A0ABT3SFE7</accession>
<evidence type="ECO:0000313" key="3">
    <source>
        <dbReference type="Proteomes" id="UP001300745"/>
    </source>
</evidence>
<feature type="region of interest" description="Disordered" evidence="1">
    <location>
        <begin position="58"/>
        <end position="81"/>
    </location>
</feature>
<protein>
    <submittedName>
        <fullName evidence="2">Uncharacterized protein</fullName>
    </submittedName>
</protein>
<dbReference type="Proteomes" id="UP001300745">
    <property type="component" value="Unassembled WGS sequence"/>
</dbReference>
<keyword evidence="3" id="KW-1185">Reference proteome</keyword>
<organism evidence="2 3">
    <name type="scientific">Mycobacterium pinniadriaticum</name>
    <dbReference type="NCBI Taxonomy" id="2994102"/>
    <lineage>
        <taxon>Bacteria</taxon>
        <taxon>Bacillati</taxon>
        <taxon>Actinomycetota</taxon>
        <taxon>Actinomycetes</taxon>
        <taxon>Mycobacteriales</taxon>
        <taxon>Mycobacteriaceae</taxon>
        <taxon>Mycobacterium</taxon>
    </lineage>
</organism>
<name>A0ABT3SFE7_9MYCO</name>